<feature type="domain" description="Major facilitator superfamily (MFS) profile" evidence="8">
    <location>
        <begin position="14"/>
        <end position="402"/>
    </location>
</feature>
<reference evidence="9" key="2">
    <citation type="submission" date="2020-03" db="EMBL/GenBank/DDBJ databases">
        <title>Flavobacteriaceae bacterium strain TP-CH-4, a member of the family Flavobacteriaceae isolated from a deep-sea seamount.</title>
        <authorList>
            <person name="Zhang D.-C."/>
        </authorList>
    </citation>
    <scope>NUCLEOTIDE SEQUENCE</scope>
    <source>
        <strain evidence="9">TP-CH-4</strain>
    </source>
</reference>
<protein>
    <submittedName>
        <fullName evidence="9">MFS transporter</fullName>
    </submittedName>
</protein>
<dbReference type="RefSeq" id="WP_152574454.1">
    <property type="nucleotide sequence ID" value="NZ_VIKU02000003.1"/>
</dbReference>
<evidence type="ECO:0000256" key="4">
    <source>
        <dbReference type="ARBA" id="ARBA00022692"/>
    </source>
</evidence>
<dbReference type="Proteomes" id="UP000707206">
    <property type="component" value="Unassembled WGS sequence"/>
</dbReference>
<dbReference type="GO" id="GO:0022857">
    <property type="term" value="F:transmembrane transporter activity"/>
    <property type="evidence" value="ECO:0007669"/>
    <property type="project" value="InterPro"/>
</dbReference>
<evidence type="ECO:0000256" key="3">
    <source>
        <dbReference type="ARBA" id="ARBA00022475"/>
    </source>
</evidence>
<feature type="transmembrane region" description="Helical" evidence="7">
    <location>
        <begin position="80"/>
        <end position="100"/>
    </location>
</feature>
<evidence type="ECO:0000256" key="6">
    <source>
        <dbReference type="ARBA" id="ARBA00023136"/>
    </source>
</evidence>
<dbReference type="PANTHER" id="PTHR23513:SF11">
    <property type="entry name" value="STAPHYLOFERRIN A TRANSPORTER"/>
    <property type="match status" value="1"/>
</dbReference>
<dbReference type="EMBL" id="VIKU02000003">
    <property type="protein sequence ID" value="NHF59949.1"/>
    <property type="molecule type" value="Genomic_DNA"/>
</dbReference>
<keyword evidence="10" id="KW-1185">Reference proteome</keyword>
<keyword evidence="6 7" id="KW-0472">Membrane</keyword>
<evidence type="ECO:0000256" key="1">
    <source>
        <dbReference type="ARBA" id="ARBA00004651"/>
    </source>
</evidence>
<dbReference type="AlphaFoldDB" id="A0A967ATX9"/>
<feature type="transmembrane region" description="Helical" evidence="7">
    <location>
        <begin position="143"/>
        <end position="169"/>
    </location>
</feature>
<dbReference type="Pfam" id="PF05977">
    <property type="entry name" value="MFS_3"/>
    <property type="match status" value="1"/>
</dbReference>
<feature type="transmembrane region" description="Helical" evidence="7">
    <location>
        <begin position="312"/>
        <end position="328"/>
    </location>
</feature>
<keyword evidence="3" id="KW-1003">Cell membrane</keyword>
<evidence type="ECO:0000256" key="7">
    <source>
        <dbReference type="SAM" id="Phobius"/>
    </source>
</evidence>
<organism evidence="9 10">
    <name type="scientific">Pelagihabitans pacificus</name>
    <dbReference type="NCBI Taxonomy" id="2696054"/>
    <lineage>
        <taxon>Bacteria</taxon>
        <taxon>Pseudomonadati</taxon>
        <taxon>Bacteroidota</taxon>
        <taxon>Flavobacteriia</taxon>
        <taxon>Flavobacteriales</taxon>
        <taxon>Flavobacteriaceae</taxon>
        <taxon>Pelagihabitans</taxon>
    </lineage>
</organism>
<dbReference type="InterPro" id="IPR036259">
    <property type="entry name" value="MFS_trans_sf"/>
</dbReference>
<keyword evidence="2" id="KW-0813">Transport</keyword>
<feature type="transmembrane region" description="Helical" evidence="7">
    <location>
        <begin position="45"/>
        <end position="68"/>
    </location>
</feature>
<feature type="transmembrane region" description="Helical" evidence="7">
    <location>
        <begin position="175"/>
        <end position="192"/>
    </location>
</feature>
<dbReference type="PROSITE" id="PS50850">
    <property type="entry name" value="MFS"/>
    <property type="match status" value="1"/>
</dbReference>
<proteinExistence type="predicted"/>
<dbReference type="Gene3D" id="1.20.1250.20">
    <property type="entry name" value="MFS general substrate transporter like domains"/>
    <property type="match status" value="1"/>
</dbReference>
<dbReference type="InterPro" id="IPR010290">
    <property type="entry name" value="TM_effector"/>
</dbReference>
<feature type="transmembrane region" description="Helical" evidence="7">
    <location>
        <begin position="106"/>
        <end position="131"/>
    </location>
</feature>
<dbReference type="SUPFAM" id="SSF103473">
    <property type="entry name" value="MFS general substrate transporter"/>
    <property type="match status" value="1"/>
</dbReference>
<evidence type="ECO:0000313" key="10">
    <source>
        <dbReference type="Proteomes" id="UP000707206"/>
    </source>
</evidence>
<comment type="subcellular location">
    <subcellularLocation>
        <location evidence="1">Cell membrane</location>
        <topology evidence="1">Multi-pass membrane protein</topology>
    </subcellularLocation>
</comment>
<gene>
    <name evidence="9" type="ORF">FK220_011395</name>
</gene>
<dbReference type="CDD" id="cd06173">
    <property type="entry name" value="MFS_MefA_like"/>
    <property type="match status" value="1"/>
</dbReference>
<comment type="caution">
    <text evidence="9">The sequence shown here is derived from an EMBL/GenBank/DDBJ whole genome shotgun (WGS) entry which is preliminary data.</text>
</comment>
<feature type="transmembrane region" description="Helical" evidence="7">
    <location>
        <begin position="12"/>
        <end position="33"/>
    </location>
</feature>
<feature type="transmembrane region" description="Helical" evidence="7">
    <location>
        <begin position="375"/>
        <end position="393"/>
    </location>
</feature>
<evidence type="ECO:0000313" key="9">
    <source>
        <dbReference type="EMBL" id="NHF59949.1"/>
    </source>
</evidence>
<feature type="transmembrane region" description="Helical" evidence="7">
    <location>
        <begin position="259"/>
        <end position="277"/>
    </location>
</feature>
<dbReference type="PANTHER" id="PTHR23513">
    <property type="entry name" value="INTEGRAL MEMBRANE EFFLUX PROTEIN-RELATED"/>
    <property type="match status" value="1"/>
</dbReference>
<dbReference type="GO" id="GO:0005886">
    <property type="term" value="C:plasma membrane"/>
    <property type="evidence" value="ECO:0007669"/>
    <property type="project" value="UniProtKB-SubCell"/>
</dbReference>
<accession>A0A967ATX9</accession>
<evidence type="ECO:0000256" key="2">
    <source>
        <dbReference type="ARBA" id="ARBA00022448"/>
    </source>
</evidence>
<keyword evidence="4 7" id="KW-0812">Transmembrane</keyword>
<evidence type="ECO:0000259" key="8">
    <source>
        <dbReference type="PROSITE" id="PS50850"/>
    </source>
</evidence>
<feature type="transmembrane region" description="Helical" evidence="7">
    <location>
        <begin position="349"/>
        <end position="369"/>
    </location>
</feature>
<evidence type="ECO:0000256" key="5">
    <source>
        <dbReference type="ARBA" id="ARBA00022989"/>
    </source>
</evidence>
<feature type="transmembrane region" description="Helical" evidence="7">
    <location>
        <begin position="227"/>
        <end position="247"/>
    </location>
</feature>
<sequence>MSKEKTTGPYQNTFFLLFVTATFVSNVGTWLFSVGSGWLMTELDSSAFMVSLVQTATLIPLFVLAIPAGAIGDIYDQKKIIVITQSLLILNTLVFAYIVYLGKASVTLLLVFTLLNGVGAAFSRPIMAALVPRLVQRSHLRTAVNLTGIAYNLSRALGPILGGTLITLYALDMPFWIDGLSFGAVVLVILFWKNDTNDNDLPKQKLTWAMGDSIRFLRYTPALYHSILRAVLFFFPAAALWALMPLIAREQFAGGPDLYGYLLGASGFGAVSSVLFSKVASKTIGTNRLTVLVSCMLGICLLLLGFVASKYVALGICLVAGICWQLAFTNLMTSTQYALPKWYGARGMAYFLMAMSGSLGIGSALWGVFSDETSLTYGLYAAGILSIVIAFIGTRFPLDQAKSGNFTAATDIPELSIPTEGENEGWVLIHIEYALGKVDRQEAINKIRTLRNKRYRSGAIDWKLFSPADRSDTLIESFYEVSLEQYERHREQITQYDREQIEELIAWFKDHQGSVDRKHYLEV</sequence>
<keyword evidence="5 7" id="KW-1133">Transmembrane helix</keyword>
<reference evidence="9" key="1">
    <citation type="submission" date="2019-07" db="EMBL/GenBank/DDBJ databases">
        <authorList>
            <person name="De-Chao Zhang Q."/>
        </authorList>
    </citation>
    <scope>NUCLEOTIDE SEQUENCE</scope>
    <source>
        <strain evidence="9">TP-CH-4</strain>
    </source>
</reference>
<dbReference type="InterPro" id="IPR020846">
    <property type="entry name" value="MFS_dom"/>
</dbReference>
<name>A0A967ATX9_9FLAO</name>
<feature type="transmembrane region" description="Helical" evidence="7">
    <location>
        <begin position="289"/>
        <end position="306"/>
    </location>
</feature>